<dbReference type="PANTHER" id="PTHR10845:SF192">
    <property type="entry name" value="DOUBLE HIT, ISOFORM B"/>
    <property type="match status" value="1"/>
</dbReference>
<dbReference type="GeneID" id="59326952"/>
<dbReference type="Pfam" id="PF25889">
    <property type="entry name" value="WHD_Fungal_DR"/>
    <property type="match status" value="1"/>
</dbReference>
<evidence type="ECO:0000259" key="3">
    <source>
        <dbReference type="PROSITE" id="PS50186"/>
    </source>
</evidence>
<evidence type="ECO:0000313" key="5">
    <source>
        <dbReference type="Proteomes" id="UP000515788"/>
    </source>
</evidence>
<dbReference type="GO" id="GO:0035556">
    <property type="term" value="P:intracellular signal transduction"/>
    <property type="evidence" value="ECO:0007669"/>
    <property type="project" value="InterPro"/>
</dbReference>
<dbReference type="EMBL" id="CP059251">
    <property type="protein sequence ID" value="QLL33737.1"/>
    <property type="molecule type" value="Genomic_DNA"/>
</dbReference>
<name>A0A7G3ZJQ1_9SACH</name>
<dbReference type="OrthoDB" id="196547at2759"/>
<dbReference type="PANTHER" id="PTHR10845">
    <property type="entry name" value="REGULATOR OF G PROTEIN SIGNALING"/>
    <property type="match status" value="1"/>
</dbReference>
<dbReference type="InterPro" id="IPR036390">
    <property type="entry name" value="WH_DNA-bd_sf"/>
</dbReference>
<sequence length="713" mass="80547">MLRHSRSYYRIGDRRKKNSIYCCTGGMNYSNLGGRSSRTFTRTPSGMTFTEDIKAIFSVLIICLDLKDESKPSRRWYMPLQKTSYPYSFSFEEGVDRMQDLKLTVDMTTTSVDISFKIQPEVACQLIETFMEAKLLHTPADRTRNAPKPKCILQPTPKGVSILQKYVRDIGLKNLPSILFSDCNSMELFTFERSSVTDSIIYSDPLVYILLNKMMGPSPNVWSPTNSYERIPSLSKLLEYNTDIFSFENVSYRGCEGLSSQKREQSPSWLDQVPEERLHDENRVSPLAHKFFTNPDSDSHVQYYSIDAGLRICKSKVFGNPKVVFDYCFTTKAIWQWIMDCTDIMHPKDAVSAAALFLKAGLIVPISLPPSDNPCRKFCISRTSYYTLTRRAWDIVQWNTAKGIRASISKISNGESDLQDEQTSASSLTICADDSKGMKRPASSILDSDGRACTPGYQVKGIDDILRDPGMKYLFRQHLENEFCSENLEAFIDIKKFLRKMGLLKKLIQSKKATDLKSKKARARCSGSNIRAAIDSALARQANECLELGYHIYSSYIVINSPYQLNIDHGLREAINAVMLHSEPASTSDLGFHLETSKDNEKLSIEYQMNALLPSVESIPDQKSSLTQCVEGHGCASNDSSSGKGEGNKKISNVAGSFTEDKKLSKTFNVLKELYPLLETVNRDLYHLMRKDSLQKFKASSLYQEAVSFMEIT</sequence>
<reference evidence="4 5" key="1">
    <citation type="submission" date="2020-06" db="EMBL/GenBank/DDBJ databases">
        <title>The yeast mating-type switching endonuclease HO is a domesticated member of an unorthodox homing genetic element family.</title>
        <authorList>
            <person name="Coughlan A.Y."/>
            <person name="Lombardi L."/>
            <person name="Braun-Galleani S."/>
            <person name="Martos A.R."/>
            <person name="Galeote V."/>
            <person name="Bigey F."/>
            <person name="Dequin S."/>
            <person name="Byrne K.P."/>
            <person name="Wolfe K.H."/>
        </authorList>
    </citation>
    <scope>NUCLEOTIDE SEQUENCE [LARGE SCALE GENOMIC DNA]</scope>
    <source>
        <strain evidence="4 5">CBS764</strain>
    </source>
</reference>
<dbReference type="GO" id="GO:0030695">
    <property type="term" value="F:GTPase regulator activity"/>
    <property type="evidence" value="ECO:0007669"/>
    <property type="project" value="UniProtKB-ARBA"/>
</dbReference>
<keyword evidence="5" id="KW-1185">Reference proteome</keyword>
<dbReference type="GO" id="GO:0009968">
    <property type="term" value="P:negative regulation of signal transduction"/>
    <property type="evidence" value="ECO:0007669"/>
    <property type="project" value="UniProtKB-KW"/>
</dbReference>
<dbReference type="InterPro" id="IPR058855">
    <property type="entry name" value="RGS1/SST2-like_Fungal-DR"/>
</dbReference>
<dbReference type="SUPFAM" id="SSF46785">
    <property type="entry name" value="Winged helix' DNA-binding domain"/>
    <property type="match status" value="1"/>
</dbReference>
<dbReference type="Proteomes" id="UP000515788">
    <property type="component" value="Chromosome 6"/>
</dbReference>
<feature type="domain" description="DEP" evidence="3">
    <location>
        <begin position="322"/>
        <end position="390"/>
    </location>
</feature>
<gene>
    <name evidence="4" type="ORF">HG536_0F00620</name>
</gene>
<evidence type="ECO:0008006" key="6">
    <source>
        <dbReference type="Google" id="ProtNLM"/>
    </source>
</evidence>
<dbReference type="InterPro" id="IPR044926">
    <property type="entry name" value="RGS_subdomain_2"/>
</dbReference>
<dbReference type="InterPro" id="IPR000591">
    <property type="entry name" value="DEP_dom"/>
</dbReference>
<accession>A0A7G3ZJQ1</accession>
<dbReference type="InterPro" id="IPR016137">
    <property type="entry name" value="RGS"/>
</dbReference>
<evidence type="ECO:0000313" key="4">
    <source>
        <dbReference type="EMBL" id="QLL33737.1"/>
    </source>
</evidence>
<dbReference type="PROSITE" id="PS50186">
    <property type="entry name" value="DEP"/>
    <property type="match status" value="1"/>
</dbReference>
<dbReference type="KEGG" id="tgb:HG536_0F00620"/>
<proteinExistence type="predicted"/>
<evidence type="ECO:0000259" key="2">
    <source>
        <dbReference type="PROSITE" id="PS50132"/>
    </source>
</evidence>
<dbReference type="InterPro" id="IPR036388">
    <property type="entry name" value="WH-like_DNA-bd_sf"/>
</dbReference>
<evidence type="ECO:0000256" key="1">
    <source>
        <dbReference type="ARBA" id="ARBA00022700"/>
    </source>
</evidence>
<keyword evidence="1" id="KW-0734">Signal transduction inhibitor</keyword>
<dbReference type="AlphaFoldDB" id="A0A7G3ZJQ1"/>
<dbReference type="RefSeq" id="XP_037140411.1">
    <property type="nucleotide sequence ID" value="XM_037284515.1"/>
</dbReference>
<organism evidence="4 5">
    <name type="scientific">Torulaspora globosa</name>
    <dbReference type="NCBI Taxonomy" id="48254"/>
    <lineage>
        <taxon>Eukaryota</taxon>
        <taxon>Fungi</taxon>
        <taxon>Dikarya</taxon>
        <taxon>Ascomycota</taxon>
        <taxon>Saccharomycotina</taxon>
        <taxon>Saccharomycetes</taxon>
        <taxon>Saccharomycetales</taxon>
        <taxon>Saccharomycetaceae</taxon>
        <taxon>Torulaspora</taxon>
    </lineage>
</organism>
<feature type="domain" description="RGS" evidence="2">
    <location>
        <begin position="461"/>
        <end position="707"/>
    </location>
</feature>
<dbReference type="Gene3D" id="1.10.10.10">
    <property type="entry name" value="Winged helix-like DNA-binding domain superfamily/Winged helix DNA-binding domain"/>
    <property type="match status" value="1"/>
</dbReference>
<dbReference type="Gene3D" id="1.10.167.10">
    <property type="entry name" value="Regulator of G-protein Signalling 4, domain 2"/>
    <property type="match status" value="1"/>
</dbReference>
<dbReference type="SMART" id="SM00315">
    <property type="entry name" value="RGS"/>
    <property type="match status" value="1"/>
</dbReference>
<dbReference type="Pfam" id="PF00615">
    <property type="entry name" value="RGS"/>
    <property type="match status" value="1"/>
</dbReference>
<dbReference type="SMART" id="SM00049">
    <property type="entry name" value="DEP"/>
    <property type="match status" value="1"/>
</dbReference>
<dbReference type="CDD" id="cd04450">
    <property type="entry name" value="DEP_RGS7-like"/>
    <property type="match status" value="1"/>
</dbReference>
<dbReference type="PROSITE" id="PS50132">
    <property type="entry name" value="RGS"/>
    <property type="match status" value="1"/>
</dbReference>
<dbReference type="InterPro" id="IPR036305">
    <property type="entry name" value="RGS_sf"/>
</dbReference>
<protein>
    <recommendedName>
        <fullName evidence="6">Protein SST2</fullName>
    </recommendedName>
</protein>
<dbReference type="SUPFAM" id="SSF48097">
    <property type="entry name" value="Regulator of G-protein signaling, RGS"/>
    <property type="match status" value="1"/>
</dbReference>